<protein>
    <submittedName>
        <fullName evidence="3">PPOX class F420-dependent enzyme</fullName>
    </submittedName>
</protein>
<evidence type="ECO:0000313" key="3">
    <source>
        <dbReference type="EMBL" id="GCB89371.1"/>
    </source>
</evidence>
<sequence>MVELPHVIRRRIEAPHIWYVATVNRDGSPHVSPMWVGLDGDLVLFNTSVGRVKERNLRRDPRVCLSHADPDDPYDRVQIRGRAVRFVKGPEADRTMDALARVYRGTDRYEWGIPGEERVVVLIEPLRVSRVVGVEPLPKGAPGA</sequence>
<evidence type="ECO:0000259" key="2">
    <source>
        <dbReference type="Pfam" id="PF01243"/>
    </source>
</evidence>
<dbReference type="GO" id="GO:0070967">
    <property type="term" value="F:coenzyme F420 binding"/>
    <property type="evidence" value="ECO:0007669"/>
    <property type="project" value="TreeGrafter"/>
</dbReference>
<proteinExistence type="predicted"/>
<dbReference type="SUPFAM" id="SSF50475">
    <property type="entry name" value="FMN-binding split barrel"/>
    <property type="match status" value="1"/>
</dbReference>
<accession>A0A401QVD4</accession>
<evidence type="ECO:0000313" key="4">
    <source>
        <dbReference type="Proteomes" id="UP000288351"/>
    </source>
</evidence>
<dbReference type="AlphaFoldDB" id="A0A401QVD4"/>
<organism evidence="3 4">
    <name type="scientific">Streptomyces noursei</name>
    <name type="common">Streptomyces albulus</name>
    <dbReference type="NCBI Taxonomy" id="1971"/>
    <lineage>
        <taxon>Bacteria</taxon>
        <taxon>Bacillati</taxon>
        <taxon>Actinomycetota</taxon>
        <taxon>Actinomycetes</taxon>
        <taxon>Kitasatosporales</taxon>
        <taxon>Streptomycetaceae</taxon>
        <taxon>Streptomyces</taxon>
    </lineage>
</organism>
<comment type="caution">
    <text evidence="3">The sequence shown here is derived from an EMBL/GenBank/DDBJ whole genome shotgun (WGS) entry which is preliminary data.</text>
</comment>
<evidence type="ECO:0000256" key="1">
    <source>
        <dbReference type="ARBA" id="ARBA00023002"/>
    </source>
</evidence>
<feature type="domain" description="Pyridoxamine 5'-phosphate oxidase N-terminal" evidence="2">
    <location>
        <begin position="6"/>
        <end position="125"/>
    </location>
</feature>
<dbReference type="GO" id="GO:0016627">
    <property type="term" value="F:oxidoreductase activity, acting on the CH-CH group of donors"/>
    <property type="evidence" value="ECO:0007669"/>
    <property type="project" value="TreeGrafter"/>
</dbReference>
<dbReference type="EMBL" id="BHXC01000006">
    <property type="protein sequence ID" value="GCB89371.1"/>
    <property type="molecule type" value="Genomic_DNA"/>
</dbReference>
<dbReference type="InterPro" id="IPR019920">
    <property type="entry name" value="F420-binding_dom_put"/>
</dbReference>
<dbReference type="PANTHER" id="PTHR35176">
    <property type="entry name" value="HEME OXYGENASE HI_0854-RELATED"/>
    <property type="match status" value="1"/>
</dbReference>
<name>A0A401QVD4_STRNR</name>
<dbReference type="Pfam" id="PF01243">
    <property type="entry name" value="PNPOx_N"/>
    <property type="match status" value="1"/>
</dbReference>
<gene>
    <name evidence="3" type="ORF">SALB_02045</name>
</gene>
<dbReference type="PANTHER" id="PTHR35176:SF6">
    <property type="entry name" value="HEME OXYGENASE HI_0854-RELATED"/>
    <property type="match status" value="1"/>
</dbReference>
<dbReference type="InterPro" id="IPR012349">
    <property type="entry name" value="Split_barrel_FMN-bd"/>
</dbReference>
<dbReference type="RefSeq" id="WP_016575679.1">
    <property type="nucleotide sequence ID" value="NZ_BHXC01000006.1"/>
</dbReference>
<dbReference type="GO" id="GO:0005829">
    <property type="term" value="C:cytosol"/>
    <property type="evidence" value="ECO:0007669"/>
    <property type="project" value="TreeGrafter"/>
</dbReference>
<dbReference type="Proteomes" id="UP000288351">
    <property type="component" value="Unassembled WGS sequence"/>
</dbReference>
<dbReference type="InterPro" id="IPR011576">
    <property type="entry name" value="Pyridox_Oxase_N"/>
</dbReference>
<dbReference type="NCBIfam" id="TIGR03618">
    <property type="entry name" value="Rv1155_F420"/>
    <property type="match status" value="1"/>
</dbReference>
<dbReference type="Gene3D" id="2.30.110.10">
    <property type="entry name" value="Electron Transport, Fmn-binding Protein, Chain A"/>
    <property type="match status" value="1"/>
</dbReference>
<reference evidence="3 4" key="1">
    <citation type="journal article" date="2019" name="Microbiol. Resour. Announc.">
        <title>Draft Genome Sequence of the Most Traditional epsilon-Poly-l-Lysine Producer, Streptomyces albulus NBRC14147.</title>
        <authorList>
            <person name="Yamanaka K."/>
            <person name="Hamano Y."/>
        </authorList>
    </citation>
    <scope>NUCLEOTIDE SEQUENCE [LARGE SCALE GENOMIC DNA]</scope>
    <source>
        <strain evidence="3 4">NBRC 14147</strain>
    </source>
</reference>
<keyword evidence="1" id="KW-0560">Oxidoreductase</keyword>
<dbReference type="InterPro" id="IPR052019">
    <property type="entry name" value="F420H2_bilvrd_red/Heme_oxyg"/>
</dbReference>